<evidence type="ECO:0000313" key="2">
    <source>
        <dbReference type="EMBL" id="RLL18351.1"/>
    </source>
</evidence>
<dbReference type="PANTHER" id="PTHR33383">
    <property type="entry name" value="MEMBRANE PROTEIN INSERTION EFFICIENCY FACTOR-RELATED"/>
    <property type="match status" value="1"/>
</dbReference>
<evidence type="ECO:0000256" key="1">
    <source>
        <dbReference type="HAMAP-Rule" id="MF_00386"/>
    </source>
</evidence>
<dbReference type="RefSeq" id="WP_120375785.1">
    <property type="nucleotide sequence ID" value="NZ_RCHC01000022.1"/>
</dbReference>
<dbReference type="HAMAP" id="MF_00386">
    <property type="entry name" value="UPF0161_YidD"/>
    <property type="match status" value="1"/>
</dbReference>
<comment type="caution">
    <text evidence="2">The sequence shown here is derived from an EMBL/GenBank/DDBJ whole genome shotgun (WGS) entry which is preliminary data.</text>
</comment>
<evidence type="ECO:0000313" key="3">
    <source>
        <dbReference type="Proteomes" id="UP000280271"/>
    </source>
</evidence>
<dbReference type="NCBIfam" id="TIGR00278">
    <property type="entry name" value="membrane protein insertion efficiency factor YidD"/>
    <property type="match status" value="1"/>
</dbReference>
<dbReference type="SMART" id="SM01234">
    <property type="entry name" value="Haemolytic"/>
    <property type="match status" value="1"/>
</dbReference>
<dbReference type="Pfam" id="PF01809">
    <property type="entry name" value="YidD"/>
    <property type="match status" value="1"/>
</dbReference>
<proteinExistence type="inferred from homology"/>
<comment type="similarity">
    <text evidence="1">Belongs to the UPF0161 family.</text>
</comment>
<keyword evidence="3" id="KW-1185">Reference proteome</keyword>
<sequence length="106" mass="12385">MVRLLHWFIRFYQIVISPLLGPRCRYIPTCSQYSLEAIHRHGAVRGVWLSVHRICRCHPWGGSGYDPVPAKAVRFISFQQIDSQTRHVVVPFRDRLLNQKHSNHLG</sequence>
<gene>
    <name evidence="2" type="primary">yidD</name>
    <name evidence="2" type="ORF">D9K81_15705</name>
</gene>
<comment type="function">
    <text evidence="1">Could be involved in insertion of integral membrane proteins into the membrane.</text>
</comment>
<keyword evidence="1" id="KW-0472">Membrane</keyword>
<organism evidence="2 3">
    <name type="scientific">Acinetobacter chengduensis</name>
    <dbReference type="NCBI Taxonomy" id="2420890"/>
    <lineage>
        <taxon>Bacteria</taxon>
        <taxon>Pseudomonadati</taxon>
        <taxon>Pseudomonadota</taxon>
        <taxon>Gammaproteobacteria</taxon>
        <taxon>Moraxellales</taxon>
        <taxon>Moraxellaceae</taxon>
        <taxon>Acinetobacter</taxon>
    </lineage>
</organism>
<dbReference type="InterPro" id="IPR002696">
    <property type="entry name" value="Membr_insert_effic_factor_YidD"/>
</dbReference>
<dbReference type="EMBL" id="RCHC01000022">
    <property type="protein sequence ID" value="RLL18351.1"/>
    <property type="molecule type" value="Genomic_DNA"/>
</dbReference>
<reference evidence="2 3" key="1">
    <citation type="submission" date="2018-09" db="EMBL/GenBank/DDBJ databases">
        <title>The draft genome of Acinetobacter sp. strains.</title>
        <authorList>
            <person name="Qin J."/>
            <person name="Feng Y."/>
            <person name="Zong Z."/>
        </authorList>
    </citation>
    <scope>NUCLEOTIDE SEQUENCE [LARGE SCALE GENOMIC DNA]</scope>
    <source>
        <strain evidence="2 3">WCHAc060005</strain>
    </source>
</reference>
<protein>
    <recommendedName>
        <fullName evidence="1">Putative membrane protein insertion efficiency factor</fullName>
    </recommendedName>
</protein>
<dbReference type="Proteomes" id="UP000280271">
    <property type="component" value="Unassembled WGS sequence"/>
</dbReference>
<name>A0ABX9TS30_9GAMM</name>
<comment type="subcellular location">
    <subcellularLocation>
        <location evidence="1">Cell membrane</location>
        <topology evidence="1">Peripheral membrane protein</topology>
        <orientation evidence="1">Cytoplasmic side</orientation>
    </subcellularLocation>
</comment>
<keyword evidence="1" id="KW-1003">Cell membrane</keyword>
<accession>A0ABX9TS30</accession>
<dbReference type="PANTHER" id="PTHR33383:SF1">
    <property type="entry name" value="MEMBRANE PROTEIN INSERTION EFFICIENCY FACTOR-RELATED"/>
    <property type="match status" value="1"/>
</dbReference>